<feature type="domain" description="Anti-sigma factor NepR" evidence="2">
    <location>
        <begin position="32"/>
        <end position="65"/>
    </location>
</feature>
<sequence length="72" mass="7605">MQNRKASGSGSGLKDTEVGSSNNKVALGRDVQAKIGENLRALYDDVVSQGVPDRFAELLKQLDKSDGGGERA</sequence>
<name>A0A0S3PV33_9BRAD</name>
<protein>
    <recommendedName>
        <fullName evidence="2">Anti-sigma factor NepR domain-containing protein</fullName>
    </recommendedName>
</protein>
<dbReference type="AlphaFoldDB" id="A0A0S3PV33"/>
<accession>A0A0S3PV33</accession>
<dbReference type="InterPro" id="IPR041649">
    <property type="entry name" value="NepR"/>
</dbReference>
<organism evidence="3 4">
    <name type="scientific">Variibacter gotjawalensis</name>
    <dbReference type="NCBI Taxonomy" id="1333996"/>
    <lineage>
        <taxon>Bacteria</taxon>
        <taxon>Pseudomonadati</taxon>
        <taxon>Pseudomonadota</taxon>
        <taxon>Alphaproteobacteria</taxon>
        <taxon>Hyphomicrobiales</taxon>
        <taxon>Nitrobacteraceae</taxon>
        <taxon>Variibacter</taxon>
    </lineage>
</organism>
<proteinExistence type="predicted"/>
<evidence type="ECO:0000256" key="1">
    <source>
        <dbReference type="SAM" id="MobiDB-lite"/>
    </source>
</evidence>
<dbReference type="RefSeq" id="WP_130364901.1">
    <property type="nucleotide sequence ID" value="NZ_AP014946.1"/>
</dbReference>
<evidence type="ECO:0000313" key="3">
    <source>
        <dbReference type="EMBL" id="BAT59823.1"/>
    </source>
</evidence>
<evidence type="ECO:0000313" key="4">
    <source>
        <dbReference type="Proteomes" id="UP000236884"/>
    </source>
</evidence>
<keyword evidence="4" id="KW-1185">Reference proteome</keyword>
<evidence type="ECO:0000259" key="2">
    <source>
        <dbReference type="Pfam" id="PF18557"/>
    </source>
</evidence>
<dbReference type="Proteomes" id="UP000236884">
    <property type="component" value="Chromosome"/>
</dbReference>
<dbReference type="OrthoDB" id="8454456at2"/>
<reference evidence="3 4" key="1">
    <citation type="submission" date="2015-08" db="EMBL/GenBank/DDBJ databases">
        <title>Investigation of the bacterial diversity of lava forest soil.</title>
        <authorList>
            <person name="Lee J.S."/>
        </authorList>
    </citation>
    <scope>NUCLEOTIDE SEQUENCE [LARGE SCALE GENOMIC DNA]</scope>
    <source>
        <strain evidence="3 4">GJW-30</strain>
    </source>
</reference>
<gene>
    <name evidence="3" type="ORF">GJW-30_1_02357</name>
</gene>
<dbReference type="Pfam" id="PF18557">
    <property type="entry name" value="NepR"/>
    <property type="match status" value="1"/>
</dbReference>
<feature type="region of interest" description="Disordered" evidence="1">
    <location>
        <begin position="1"/>
        <end position="27"/>
    </location>
</feature>
<dbReference type="EMBL" id="AP014946">
    <property type="protein sequence ID" value="BAT59823.1"/>
    <property type="molecule type" value="Genomic_DNA"/>
</dbReference>
<dbReference type="KEGG" id="vgo:GJW-30_1_02357"/>